<dbReference type="Proteomes" id="UP000807309">
    <property type="component" value="Unassembled WGS sequence"/>
</dbReference>
<evidence type="ECO:0000313" key="1">
    <source>
        <dbReference type="EMBL" id="MBF6228712.1"/>
    </source>
</evidence>
<protein>
    <submittedName>
        <fullName evidence="1">Uncharacterized protein</fullName>
    </submittedName>
</protein>
<keyword evidence="2" id="KW-1185">Reference proteome</keyword>
<gene>
    <name evidence="1" type="ORF">IU470_26865</name>
</gene>
<accession>A0ABS0CED4</accession>
<evidence type="ECO:0000313" key="2">
    <source>
        <dbReference type="Proteomes" id="UP000807309"/>
    </source>
</evidence>
<dbReference type="RefSeq" id="WP_195035598.1">
    <property type="nucleotide sequence ID" value="NZ_JADLRE010000025.1"/>
</dbReference>
<proteinExistence type="predicted"/>
<reference evidence="1 2" key="1">
    <citation type="submission" date="2020-10" db="EMBL/GenBank/DDBJ databases">
        <title>Identification of Nocardia species via Next-generation sequencing and recognition of intraspecies genetic diversity.</title>
        <authorList>
            <person name="Li P."/>
            <person name="Li P."/>
            <person name="Lu B."/>
        </authorList>
    </citation>
    <scope>NUCLEOTIDE SEQUENCE [LARGE SCALE GENOMIC DNA]</scope>
    <source>
        <strain evidence="1 2">N-11</strain>
    </source>
</reference>
<sequence length="60" mass="7042">MQAHIGVQRLRRVAGEQEEVFLVHREAVADERDQQCRTRLIGAPEGRFHTAFELDDRRIQ</sequence>
<organism evidence="1 2">
    <name type="scientific">Nocardia abscessus</name>
    <dbReference type="NCBI Taxonomy" id="120957"/>
    <lineage>
        <taxon>Bacteria</taxon>
        <taxon>Bacillati</taxon>
        <taxon>Actinomycetota</taxon>
        <taxon>Actinomycetes</taxon>
        <taxon>Mycobacteriales</taxon>
        <taxon>Nocardiaceae</taxon>
        <taxon>Nocardia</taxon>
    </lineage>
</organism>
<dbReference type="EMBL" id="JADLRE010000025">
    <property type="protein sequence ID" value="MBF6228712.1"/>
    <property type="molecule type" value="Genomic_DNA"/>
</dbReference>
<comment type="caution">
    <text evidence="1">The sequence shown here is derived from an EMBL/GenBank/DDBJ whole genome shotgun (WGS) entry which is preliminary data.</text>
</comment>
<name>A0ABS0CED4_9NOCA</name>